<name>A0A8J3CGA9_9PSEU</name>
<keyword evidence="2" id="KW-1185">Reference proteome</keyword>
<gene>
    <name evidence="1" type="ORF">GCM10012275_29640</name>
</gene>
<reference evidence="1" key="1">
    <citation type="journal article" date="2014" name="Int. J. Syst. Evol. Microbiol.">
        <title>Complete genome sequence of Corynebacterium casei LMG S-19264T (=DSM 44701T), isolated from a smear-ripened cheese.</title>
        <authorList>
            <consortium name="US DOE Joint Genome Institute (JGI-PGF)"/>
            <person name="Walter F."/>
            <person name="Albersmeier A."/>
            <person name="Kalinowski J."/>
            <person name="Ruckert C."/>
        </authorList>
    </citation>
    <scope>NUCLEOTIDE SEQUENCE</scope>
    <source>
        <strain evidence="1">CGMCC 4.5737</strain>
    </source>
</reference>
<dbReference type="InterPro" id="IPR015946">
    <property type="entry name" value="KH_dom-like_a/b"/>
</dbReference>
<proteinExistence type="predicted"/>
<protein>
    <submittedName>
        <fullName evidence="1">Osmotically inducible protein C</fullName>
    </submittedName>
</protein>
<organism evidence="1 2">
    <name type="scientific">Longimycelium tulufanense</name>
    <dbReference type="NCBI Taxonomy" id="907463"/>
    <lineage>
        <taxon>Bacteria</taxon>
        <taxon>Bacillati</taxon>
        <taxon>Actinomycetota</taxon>
        <taxon>Actinomycetes</taxon>
        <taxon>Pseudonocardiales</taxon>
        <taxon>Pseudonocardiaceae</taxon>
        <taxon>Longimycelium</taxon>
    </lineage>
</organism>
<sequence length="147" mass="15207">MNPSPVEVHRESSGFFVATNARGARIRIGRVADGADFSPVELLLAALGACAGLSAEGVVGRTVGEEAPMAVHVAGTKDKPTNRLDTIRMAFDVDLSTLDDDERATLAIKIVRAVERGCTVSRTVEPGTSVELAPLPGGPGSAGEPRS</sequence>
<comment type="caution">
    <text evidence="1">The sequence shown here is derived from an EMBL/GenBank/DDBJ whole genome shotgun (WGS) entry which is preliminary data.</text>
</comment>
<dbReference type="InterPro" id="IPR003718">
    <property type="entry name" value="OsmC/Ohr_fam"/>
</dbReference>
<dbReference type="InterPro" id="IPR036102">
    <property type="entry name" value="OsmC/Ohrsf"/>
</dbReference>
<dbReference type="AlphaFoldDB" id="A0A8J3CGA9"/>
<dbReference type="EMBL" id="BMMK01000012">
    <property type="protein sequence ID" value="GGM56575.1"/>
    <property type="molecule type" value="Genomic_DNA"/>
</dbReference>
<dbReference type="Gene3D" id="3.30.300.20">
    <property type="match status" value="1"/>
</dbReference>
<reference evidence="1" key="2">
    <citation type="submission" date="2020-09" db="EMBL/GenBank/DDBJ databases">
        <authorList>
            <person name="Sun Q."/>
            <person name="Zhou Y."/>
        </authorList>
    </citation>
    <scope>NUCLEOTIDE SEQUENCE</scope>
    <source>
        <strain evidence="1">CGMCC 4.5737</strain>
    </source>
</reference>
<dbReference type="Pfam" id="PF02566">
    <property type="entry name" value="OsmC"/>
    <property type="match status" value="1"/>
</dbReference>
<dbReference type="SUPFAM" id="SSF82784">
    <property type="entry name" value="OsmC-like"/>
    <property type="match status" value="1"/>
</dbReference>
<evidence type="ECO:0000313" key="2">
    <source>
        <dbReference type="Proteomes" id="UP000637578"/>
    </source>
</evidence>
<accession>A0A8J3CGA9</accession>
<evidence type="ECO:0000313" key="1">
    <source>
        <dbReference type="EMBL" id="GGM56575.1"/>
    </source>
</evidence>
<dbReference type="RefSeq" id="WP_189058018.1">
    <property type="nucleotide sequence ID" value="NZ_BMMK01000012.1"/>
</dbReference>
<dbReference type="Proteomes" id="UP000637578">
    <property type="component" value="Unassembled WGS sequence"/>
</dbReference>